<keyword evidence="3 5" id="KW-1133">Transmembrane helix</keyword>
<keyword evidence="4 5" id="KW-0472">Membrane</keyword>
<dbReference type="PANTHER" id="PTHR42083">
    <property type="entry name" value="MARVEL DOMAIN-CONTAINING PROTEIN"/>
    <property type="match status" value="1"/>
</dbReference>
<dbReference type="Proteomes" id="UP000664521">
    <property type="component" value="Unassembled WGS sequence"/>
</dbReference>
<gene>
    <name evidence="7" type="ORF">HETSPECPRED_009586</name>
</gene>
<evidence type="ECO:0000256" key="2">
    <source>
        <dbReference type="ARBA" id="ARBA00022692"/>
    </source>
</evidence>
<evidence type="ECO:0000256" key="1">
    <source>
        <dbReference type="ARBA" id="ARBA00004141"/>
    </source>
</evidence>
<sequence>MALGKSRFARRAPSTSSNPLPLVITSLTLRFLQFVFGVAVIGLYATDLHAAHKAHKYTDSKWAYAVAIATLSSVTALVYMIPKVPSYFAFGWDLILFILWAAVFGIFGKMYIHENPEGDRGVGRMKNAVWIDLINLLLWFFTAIFAAVWFFFLRGGRSLHTGRATV</sequence>
<comment type="subcellular location">
    <subcellularLocation>
        <location evidence="1">Membrane</location>
        <topology evidence="1">Multi-pass membrane protein</topology>
    </subcellularLocation>
</comment>
<reference evidence="7" key="1">
    <citation type="submission" date="2021-03" db="EMBL/GenBank/DDBJ databases">
        <authorList>
            <person name="Tagirdzhanova G."/>
        </authorList>
    </citation>
    <scope>NUCLEOTIDE SEQUENCE</scope>
</reference>
<feature type="domain" description="MARVEL" evidence="6">
    <location>
        <begin position="27"/>
        <end position="145"/>
    </location>
</feature>
<dbReference type="EMBL" id="CAJPDS010000008">
    <property type="protein sequence ID" value="CAF9910034.1"/>
    <property type="molecule type" value="Genomic_DNA"/>
</dbReference>
<dbReference type="OrthoDB" id="5363290at2759"/>
<proteinExistence type="predicted"/>
<dbReference type="PANTHER" id="PTHR42083:SF1">
    <property type="entry name" value="MARVEL DOMAIN-CONTAINING PROTEIN"/>
    <property type="match status" value="1"/>
</dbReference>
<evidence type="ECO:0000259" key="6">
    <source>
        <dbReference type="Pfam" id="PF01284"/>
    </source>
</evidence>
<evidence type="ECO:0000313" key="8">
    <source>
        <dbReference type="Proteomes" id="UP000664521"/>
    </source>
</evidence>
<evidence type="ECO:0000313" key="7">
    <source>
        <dbReference type="EMBL" id="CAF9910034.1"/>
    </source>
</evidence>
<keyword evidence="2 5" id="KW-0812">Transmembrane</keyword>
<organism evidence="7 8">
    <name type="scientific">Heterodermia speciosa</name>
    <dbReference type="NCBI Taxonomy" id="116794"/>
    <lineage>
        <taxon>Eukaryota</taxon>
        <taxon>Fungi</taxon>
        <taxon>Dikarya</taxon>
        <taxon>Ascomycota</taxon>
        <taxon>Pezizomycotina</taxon>
        <taxon>Lecanoromycetes</taxon>
        <taxon>OSLEUM clade</taxon>
        <taxon>Lecanoromycetidae</taxon>
        <taxon>Caliciales</taxon>
        <taxon>Physciaceae</taxon>
        <taxon>Heterodermia</taxon>
    </lineage>
</organism>
<dbReference type="GO" id="GO:0016020">
    <property type="term" value="C:membrane"/>
    <property type="evidence" value="ECO:0007669"/>
    <property type="project" value="UniProtKB-SubCell"/>
</dbReference>
<dbReference type="AlphaFoldDB" id="A0A8H3ERE2"/>
<feature type="transmembrane region" description="Helical" evidence="5">
    <location>
        <begin position="129"/>
        <end position="152"/>
    </location>
</feature>
<comment type="caution">
    <text evidence="7">The sequence shown here is derived from an EMBL/GenBank/DDBJ whole genome shotgun (WGS) entry which is preliminary data.</text>
</comment>
<feature type="transmembrane region" description="Helical" evidence="5">
    <location>
        <begin position="20"/>
        <end position="41"/>
    </location>
</feature>
<evidence type="ECO:0000256" key="5">
    <source>
        <dbReference type="SAM" id="Phobius"/>
    </source>
</evidence>
<name>A0A8H3ERE2_9LECA</name>
<protein>
    <recommendedName>
        <fullName evidence="6">MARVEL domain-containing protein</fullName>
    </recommendedName>
</protein>
<dbReference type="InterPro" id="IPR008253">
    <property type="entry name" value="Marvel"/>
</dbReference>
<feature type="transmembrane region" description="Helical" evidence="5">
    <location>
        <begin position="87"/>
        <end position="108"/>
    </location>
</feature>
<keyword evidence="8" id="KW-1185">Reference proteome</keyword>
<evidence type="ECO:0000256" key="3">
    <source>
        <dbReference type="ARBA" id="ARBA00022989"/>
    </source>
</evidence>
<evidence type="ECO:0000256" key="4">
    <source>
        <dbReference type="ARBA" id="ARBA00023136"/>
    </source>
</evidence>
<accession>A0A8H3ERE2</accession>
<dbReference type="Pfam" id="PF01284">
    <property type="entry name" value="MARVEL"/>
    <property type="match status" value="1"/>
</dbReference>
<feature type="transmembrane region" description="Helical" evidence="5">
    <location>
        <begin position="62"/>
        <end position="81"/>
    </location>
</feature>